<keyword evidence="1" id="KW-0812">Transmembrane</keyword>
<accession>A0A6J5QGU6</accession>
<reference evidence="2" key="1">
    <citation type="submission" date="2020-05" db="EMBL/GenBank/DDBJ databases">
        <authorList>
            <person name="Chiriac C."/>
            <person name="Salcher M."/>
            <person name="Ghai R."/>
            <person name="Kavagutti S V."/>
        </authorList>
    </citation>
    <scope>NUCLEOTIDE SEQUENCE</scope>
</reference>
<keyword evidence="1" id="KW-1133">Transmembrane helix</keyword>
<dbReference type="EMBL" id="LR796988">
    <property type="protein sequence ID" value="CAB4180275.1"/>
    <property type="molecule type" value="Genomic_DNA"/>
</dbReference>
<proteinExistence type="predicted"/>
<name>A0A6J5QGU6_9CAUD</name>
<feature type="transmembrane region" description="Helical" evidence="1">
    <location>
        <begin position="6"/>
        <end position="28"/>
    </location>
</feature>
<evidence type="ECO:0000313" key="2">
    <source>
        <dbReference type="EMBL" id="CAB4180275.1"/>
    </source>
</evidence>
<sequence length="70" mass="7981">MNANAWAGLVLAVLTILSSFMGSIRWLVKHYLSELKDDRNGGHNLEGRIARLEIRIDQIYALLITRDSRD</sequence>
<protein>
    <submittedName>
        <fullName evidence="2">Uncharacterized protein</fullName>
    </submittedName>
</protein>
<evidence type="ECO:0000256" key="1">
    <source>
        <dbReference type="SAM" id="Phobius"/>
    </source>
</evidence>
<keyword evidence="1" id="KW-0472">Membrane</keyword>
<organism evidence="2">
    <name type="scientific">uncultured Caudovirales phage</name>
    <dbReference type="NCBI Taxonomy" id="2100421"/>
    <lineage>
        <taxon>Viruses</taxon>
        <taxon>Duplodnaviria</taxon>
        <taxon>Heunggongvirae</taxon>
        <taxon>Uroviricota</taxon>
        <taxon>Caudoviricetes</taxon>
        <taxon>Peduoviridae</taxon>
        <taxon>Maltschvirus</taxon>
        <taxon>Maltschvirus maltsch</taxon>
    </lineage>
</organism>
<gene>
    <name evidence="2" type="ORF">UFOVP1038_22</name>
</gene>